<keyword evidence="2" id="KW-1003">Cell membrane</keyword>
<dbReference type="Gene3D" id="3.30.450.20">
    <property type="entry name" value="PAS domain"/>
    <property type="match status" value="1"/>
</dbReference>
<dbReference type="OrthoDB" id="2489132at2"/>
<evidence type="ECO:0000256" key="1">
    <source>
        <dbReference type="ARBA" id="ARBA00004651"/>
    </source>
</evidence>
<evidence type="ECO:0000256" key="3">
    <source>
        <dbReference type="ARBA" id="ARBA00022481"/>
    </source>
</evidence>
<evidence type="ECO:0000256" key="2">
    <source>
        <dbReference type="ARBA" id="ARBA00022475"/>
    </source>
</evidence>
<evidence type="ECO:0000256" key="5">
    <source>
        <dbReference type="ARBA" id="ARBA00022692"/>
    </source>
</evidence>
<evidence type="ECO:0000256" key="11">
    <source>
        <dbReference type="SAM" id="Phobius"/>
    </source>
</evidence>
<comment type="similarity">
    <text evidence="9">Belongs to the methyl-accepting chemotaxis (MCP) protein family.</text>
</comment>
<keyword evidence="5 11" id="KW-0812">Transmembrane</keyword>
<evidence type="ECO:0000256" key="7">
    <source>
        <dbReference type="ARBA" id="ARBA00023136"/>
    </source>
</evidence>
<evidence type="ECO:0000313" key="13">
    <source>
        <dbReference type="EMBL" id="KHN56509.1"/>
    </source>
</evidence>
<dbReference type="SMART" id="SM00283">
    <property type="entry name" value="MA"/>
    <property type="match status" value="1"/>
</dbReference>
<dbReference type="PRINTS" id="PR00260">
    <property type="entry name" value="CHEMTRNSDUCR"/>
</dbReference>
<feature type="domain" description="Methyl-accepting transducer" evidence="12">
    <location>
        <begin position="262"/>
        <end position="491"/>
    </location>
</feature>
<accession>A0A7V8L6P3</accession>
<evidence type="ECO:0000313" key="14">
    <source>
        <dbReference type="Proteomes" id="UP000053038"/>
    </source>
</evidence>
<comment type="caution">
    <text evidence="13">The sequence shown here is derived from an EMBL/GenBank/DDBJ whole genome shotgun (WGS) entry which is preliminary data.</text>
</comment>
<reference evidence="13 14" key="1">
    <citation type="submission" date="2014-10" db="EMBL/GenBank/DDBJ databases">
        <title>Genome sequence of Pectobacterium carotovorum M022.</title>
        <authorList>
            <person name="Chan K.-G."/>
            <person name="Tan W.-S."/>
        </authorList>
    </citation>
    <scope>NUCLEOTIDE SEQUENCE [LARGE SCALE GENOMIC DNA]</scope>
    <source>
        <strain evidence="13 14">M022</strain>
    </source>
</reference>
<evidence type="ECO:0000256" key="9">
    <source>
        <dbReference type="ARBA" id="ARBA00029447"/>
    </source>
</evidence>
<dbReference type="Pfam" id="PF00015">
    <property type="entry name" value="MCPsignal"/>
    <property type="match status" value="1"/>
</dbReference>
<dbReference type="GO" id="GO:0007165">
    <property type="term" value="P:signal transduction"/>
    <property type="evidence" value="ECO:0007669"/>
    <property type="project" value="UniProtKB-KW"/>
</dbReference>
<dbReference type="Pfam" id="PF17200">
    <property type="entry name" value="sCache_2"/>
    <property type="match status" value="1"/>
</dbReference>
<keyword evidence="14" id="KW-1185">Reference proteome</keyword>
<keyword evidence="8 10" id="KW-0807">Transducer</keyword>
<dbReference type="GO" id="GO:0004888">
    <property type="term" value="F:transmembrane signaling receptor activity"/>
    <property type="evidence" value="ECO:0007669"/>
    <property type="project" value="InterPro"/>
</dbReference>
<keyword evidence="4" id="KW-0145">Chemotaxis</keyword>
<organism evidence="13 14">
    <name type="scientific">Pectobacterium fontis</name>
    <dbReference type="NCBI Taxonomy" id="2558042"/>
    <lineage>
        <taxon>Bacteria</taxon>
        <taxon>Pseudomonadati</taxon>
        <taxon>Pseudomonadota</taxon>
        <taxon>Gammaproteobacteria</taxon>
        <taxon>Enterobacterales</taxon>
        <taxon>Pectobacteriaceae</taxon>
        <taxon>Pectobacterium</taxon>
    </lineage>
</organism>
<dbReference type="EMBL" id="JSXC01000001">
    <property type="protein sequence ID" value="KHN56509.1"/>
    <property type="molecule type" value="Genomic_DNA"/>
</dbReference>
<dbReference type="RefSeq" id="WP_039344458.1">
    <property type="nucleotide sequence ID" value="NZ_JSXC01000001.1"/>
</dbReference>
<dbReference type="AlphaFoldDB" id="A0A7V8L6P3"/>
<dbReference type="SMART" id="SM01049">
    <property type="entry name" value="Cache_2"/>
    <property type="match status" value="1"/>
</dbReference>
<dbReference type="SUPFAM" id="SSF58104">
    <property type="entry name" value="Methyl-accepting chemotaxis protein (MCP) signaling domain"/>
    <property type="match status" value="1"/>
</dbReference>
<dbReference type="Gene3D" id="1.10.287.950">
    <property type="entry name" value="Methyl-accepting chemotaxis protein"/>
    <property type="match status" value="1"/>
</dbReference>
<dbReference type="FunFam" id="1.10.287.950:FF:000001">
    <property type="entry name" value="Methyl-accepting chemotaxis sensory transducer"/>
    <property type="match status" value="1"/>
</dbReference>
<dbReference type="PROSITE" id="PS50111">
    <property type="entry name" value="CHEMOTAXIS_TRANSDUC_2"/>
    <property type="match status" value="1"/>
</dbReference>
<dbReference type="InterPro" id="IPR033480">
    <property type="entry name" value="sCache_2"/>
</dbReference>
<dbReference type="GO" id="GO:0005886">
    <property type="term" value="C:plasma membrane"/>
    <property type="evidence" value="ECO:0007669"/>
    <property type="project" value="UniProtKB-SubCell"/>
</dbReference>
<protein>
    <submittedName>
        <fullName evidence="13">Membrane protein</fullName>
    </submittedName>
</protein>
<dbReference type="PANTHER" id="PTHR43531:SF14">
    <property type="entry name" value="METHYL-ACCEPTING CHEMOTAXIS PROTEIN I-RELATED"/>
    <property type="match status" value="1"/>
</dbReference>
<dbReference type="InterPro" id="IPR051310">
    <property type="entry name" value="MCP_chemotaxis"/>
</dbReference>
<dbReference type="InterPro" id="IPR004090">
    <property type="entry name" value="Chemotax_Me-accpt_rcpt"/>
</dbReference>
<dbReference type="PANTHER" id="PTHR43531">
    <property type="entry name" value="PROTEIN ICFG"/>
    <property type="match status" value="1"/>
</dbReference>
<gene>
    <name evidence="13" type="ORF">OI69_00320</name>
</gene>
<evidence type="ECO:0000259" key="12">
    <source>
        <dbReference type="PROSITE" id="PS50111"/>
    </source>
</evidence>
<keyword evidence="6 11" id="KW-1133">Transmembrane helix</keyword>
<dbReference type="Proteomes" id="UP000053038">
    <property type="component" value="Unassembled WGS sequence"/>
</dbReference>
<comment type="subcellular location">
    <subcellularLocation>
        <location evidence="1">Cell membrane</location>
        <topology evidence="1">Multi-pass membrane protein</topology>
    </subcellularLocation>
</comment>
<dbReference type="GO" id="GO:0006935">
    <property type="term" value="P:chemotaxis"/>
    <property type="evidence" value="ECO:0007669"/>
    <property type="project" value="UniProtKB-KW"/>
</dbReference>
<sequence>MKLRTRIALLCGTTLLGMLILSSVALNTLYNTMMSERTGQLSTLVQLAHSAAQKSYDLEKSGQLSREEAEKEAKRAISSFHQGDRYFFVRGYTNDVNYVHPNPKRIGIVDANGGKEAGERYRAALQGKTVGTVIAEGTRPGQQNKVEKLYAVIKFEPWDWTIGYGDYIDDIQQTFWHNALILLTLGLVLLFIISVLAWNMLRTLMRQLGGEPQYAVDVVREIAEGNLRVDVETKSGDQTSILYAIRAMRDNLSHLVNQVRSSTNSIATASTQIASGNGDLSARTESQASALEQTAAAMEQLTATVKQNADNARYANELAVSASDVAVRGGDVVNRVVVTMDSINSSSRKIVDIIGVIDSIAFQTNILALNAAVEAARAGEQGRGFAVVASEVRTLAQRSASAAKEIKGLIDDSVAKVEEGTDFVKQAGATMSEVVESVHRVTSMMGEISVASAEQRSGIEQVNLAISQMDQSTEQNAALVEEALAAAHSLSEQAQDLSRTVEQFRVDESAGRYLALGARH</sequence>
<dbReference type="InterPro" id="IPR004089">
    <property type="entry name" value="MCPsignal_dom"/>
</dbReference>
<evidence type="ECO:0000256" key="6">
    <source>
        <dbReference type="ARBA" id="ARBA00022989"/>
    </source>
</evidence>
<feature type="transmembrane region" description="Helical" evidence="11">
    <location>
        <begin position="175"/>
        <end position="198"/>
    </location>
</feature>
<evidence type="ECO:0000256" key="8">
    <source>
        <dbReference type="ARBA" id="ARBA00023224"/>
    </source>
</evidence>
<keyword evidence="3" id="KW-0488">Methylation</keyword>
<evidence type="ECO:0000256" key="4">
    <source>
        <dbReference type="ARBA" id="ARBA00022500"/>
    </source>
</evidence>
<proteinExistence type="inferred from homology"/>
<name>A0A7V8L6P3_9GAMM</name>
<dbReference type="CDD" id="cd11386">
    <property type="entry name" value="MCP_signal"/>
    <property type="match status" value="1"/>
</dbReference>
<evidence type="ECO:0000256" key="10">
    <source>
        <dbReference type="PROSITE-ProRule" id="PRU00284"/>
    </source>
</evidence>
<keyword evidence="7 11" id="KW-0472">Membrane</keyword>